<protein>
    <submittedName>
        <fullName evidence="1">Uncharacterized protein</fullName>
    </submittedName>
</protein>
<sequence>MSDGNESELQNANRIQINPLGMRIIIFDAFF</sequence>
<dbReference type="AlphaFoldDB" id="A0A495S6Y3"/>
<reference evidence="1 2" key="1">
    <citation type="submission" date="2018-10" db="EMBL/GenBank/DDBJ databases">
        <title>Genomic Encyclopedia of Archaeal and Bacterial Type Strains, Phase II (KMG-II): from individual species to whole genera.</title>
        <authorList>
            <person name="Goeker M."/>
        </authorList>
    </citation>
    <scope>NUCLEOTIDE SEQUENCE [LARGE SCALE GENOMIC DNA]</scope>
    <source>
        <strain evidence="1 2">DSM 15094</strain>
    </source>
</reference>
<evidence type="ECO:0000313" key="1">
    <source>
        <dbReference type="EMBL" id="RKS95623.1"/>
    </source>
</evidence>
<name>A0A495S6Y3_9FLAO</name>
<keyword evidence="2" id="KW-1185">Reference proteome</keyword>
<organism evidence="1 2">
    <name type="scientific">Flavobacterium limicola</name>
    <dbReference type="NCBI Taxonomy" id="180441"/>
    <lineage>
        <taxon>Bacteria</taxon>
        <taxon>Pseudomonadati</taxon>
        <taxon>Bacteroidota</taxon>
        <taxon>Flavobacteriia</taxon>
        <taxon>Flavobacteriales</taxon>
        <taxon>Flavobacteriaceae</taxon>
        <taxon>Flavobacterium</taxon>
    </lineage>
</organism>
<accession>A0A495S6Y3</accession>
<evidence type="ECO:0000313" key="2">
    <source>
        <dbReference type="Proteomes" id="UP000280091"/>
    </source>
</evidence>
<gene>
    <name evidence="1" type="ORF">BC952_1318</name>
</gene>
<dbReference type="EMBL" id="RBXA01000001">
    <property type="protein sequence ID" value="RKS95623.1"/>
    <property type="molecule type" value="Genomic_DNA"/>
</dbReference>
<dbReference type="Proteomes" id="UP000280091">
    <property type="component" value="Unassembled WGS sequence"/>
</dbReference>
<proteinExistence type="predicted"/>
<comment type="caution">
    <text evidence="1">The sequence shown here is derived from an EMBL/GenBank/DDBJ whole genome shotgun (WGS) entry which is preliminary data.</text>
</comment>